<dbReference type="EnsemblPlants" id="OPUNC07G14690.1">
    <property type="protein sequence ID" value="OPUNC07G14690.1"/>
    <property type="gene ID" value="OPUNC07G14690"/>
</dbReference>
<evidence type="ECO:0000313" key="2">
    <source>
        <dbReference type="Proteomes" id="UP000026962"/>
    </source>
</evidence>
<proteinExistence type="predicted"/>
<reference evidence="1" key="1">
    <citation type="submission" date="2015-04" db="UniProtKB">
        <authorList>
            <consortium name="EnsemblPlants"/>
        </authorList>
    </citation>
    <scope>IDENTIFICATION</scope>
</reference>
<sequence>MSSLRRTRIWASSWSSTTQESHFCLLLSKLNAGAYEWPSSVSPPRAAATPPGLLSAMVYKPFPLEHPLSAFGPATRVCAATCRLVPPTPTDVGAVERRRASAALFLEHFDVHGHGDVVLGGDFSWDDDLDRRAAPAEAWVGGRSDGASRF</sequence>
<organism evidence="1">
    <name type="scientific">Oryza punctata</name>
    <name type="common">Red rice</name>
    <dbReference type="NCBI Taxonomy" id="4537"/>
    <lineage>
        <taxon>Eukaryota</taxon>
        <taxon>Viridiplantae</taxon>
        <taxon>Streptophyta</taxon>
        <taxon>Embryophyta</taxon>
        <taxon>Tracheophyta</taxon>
        <taxon>Spermatophyta</taxon>
        <taxon>Magnoliopsida</taxon>
        <taxon>Liliopsida</taxon>
        <taxon>Poales</taxon>
        <taxon>Poaceae</taxon>
        <taxon>BOP clade</taxon>
        <taxon>Oryzoideae</taxon>
        <taxon>Oryzeae</taxon>
        <taxon>Oryzinae</taxon>
        <taxon>Oryza</taxon>
    </lineage>
</organism>
<protein>
    <submittedName>
        <fullName evidence="1">Uncharacterized protein</fullName>
    </submittedName>
</protein>
<dbReference type="Gramene" id="OPUNC07G14690.1">
    <property type="protein sequence ID" value="OPUNC07G14690.1"/>
    <property type="gene ID" value="OPUNC07G14690"/>
</dbReference>
<reference evidence="1" key="2">
    <citation type="submission" date="2018-05" db="EMBL/GenBank/DDBJ databases">
        <title>OpunRS2 (Oryza punctata Reference Sequence Version 2).</title>
        <authorList>
            <person name="Zhang J."/>
            <person name="Kudrna D."/>
            <person name="Lee S."/>
            <person name="Talag J."/>
            <person name="Welchert J."/>
            <person name="Wing R.A."/>
        </authorList>
    </citation>
    <scope>NUCLEOTIDE SEQUENCE [LARGE SCALE GENOMIC DNA]</scope>
</reference>
<dbReference type="Proteomes" id="UP000026962">
    <property type="component" value="Chromosome 7"/>
</dbReference>
<evidence type="ECO:0000313" key="1">
    <source>
        <dbReference type="EnsemblPlants" id="OPUNC07G14690.1"/>
    </source>
</evidence>
<keyword evidence="2" id="KW-1185">Reference proteome</keyword>
<name>A0A0E0LL59_ORYPU</name>
<accession>A0A0E0LL59</accession>
<dbReference type="AlphaFoldDB" id="A0A0E0LL59"/>
<dbReference type="HOGENOM" id="CLU_1743514_0_0_1"/>